<gene>
    <name evidence="2" type="ORF">V5799_009791</name>
</gene>
<dbReference type="AlphaFoldDB" id="A0AAQ4F9H5"/>
<feature type="region of interest" description="Disordered" evidence="1">
    <location>
        <begin position="83"/>
        <end position="117"/>
    </location>
</feature>
<evidence type="ECO:0000313" key="2">
    <source>
        <dbReference type="EMBL" id="KAK8783844.1"/>
    </source>
</evidence>
<organism evidence="2 3">
    <name type="scientific">Amblyomma americanum</name>
    <name type="common">Lone star tick</name>
    <dbReference type="NCBI Taxonomy" id="6943"/>
    <lineage>
        <taxon>Eukaryota</taxon>
        <taxon>Metazoa</taxon>
        <taxon>Ecdysozoa</taxon>
        <taxon>Arthropoda</taxon>
        <taxon>Chelicerata</taxon>
        <taxon>Arachnida</taxon>
        <taxon>Acari</taxon>
        <taxon>Parasitiformes</taxon>
        <taxon>Ixodida</taxon>
        <taxon>Ixodoidea</taxon>
        <taxon>Ixodidae</taxon>
        <taxon>Amblyomminae</taxon>
        <taxon>Amblyomma</taxon>
    </lineage>
</organism>
<evidence type="ECO:0000313" key="3">
    <source>
        <dbReference type="Proteomes" id="UP001321473"/>
    </source>
</evidence>
<sequence length="361" mass="38896">MGALVCRSREPAEPGATVLTDSPELWAKPAAASRGQAGRLPWHRTRRAKPSGPAAVVSPTGDNCPCCCAGAAAAAAAKLQPEGTPLERAESPPNKISFSRSAWETPPSPLLDKTSSVHEEEPLYVEEATDLLTDTEQQCQFAFSGSDDMTQVEEITESGGEPCTFCTLYPDGTLATTDDDDDFKGAAEQLCALYPGAARQPAAAGEPCSLCLLFPGDSGAAPRDDAPRALDDGWSNLDEEVTIMVDRVSSLSSIVEEKLRVKNKTRQDVWKGTFGIYVHHAKDGTKKIVIRDGWTSYHIQGLAAKEDPRLVDVFEASKLGTRLLPRDCRRYAVFFVTSGHATAPTWHSVSSRTVAIFLMNL</sequence>
<accession>A0AAQ4F9H5</accession>
<evidence type="ECO:0000256" key="1">
    <source>
        <dbReference type="SAM" id="MobiDB-lite"/>
    </source>
</evidence>
<proteinExistence type="predicted"/>
<protein>
    <submittedName>
        <fullName evidence="2">Uncharacterized protein</fullName>
    </submittedName>
</protein>
<dbReference type="Proteomes" id="UP001321473">
    <property type="component" value="Unassembled WGS sequence"/>
</dbReference>
<name>A0AAQ4F9H5_AMBAM</name>
<keyword evidence="3" id="KW-1185">Reference proteome</keyword>
<comment type="caution">
    <text evidence="2">The sequence shown here is derived from an EMBL/GenBank/DDBJ whole genome shotgun (WGS) entry which is preliminary data.</text>
</comment>
<reference evidence="2 3" key="1">
    <citation type="journal article" date="2023" name="Arcadia Sci">
        <title>De novo assembly of a long-read Amblyomma americanum tick genome.</title>
        <authorList>
            <person name="Chou S."/>
            <person name="Poskanzer K.E."/>
            <person name="Rollins M."/>
            <person name="Thuy-Boun P.S."/>
        </authorList>
    </citation>
    <scope>NUCLEOTIDE SEQUENCE [LARGE SCALE GENOMIC DNA]</scope>
    <source>
        <strain evidence="2">F_SG_1</strain>
        <tissue evidence="2">Salivary glands</tissue>
    </source>
</reference>
<dbReference type="EMBL" id="JARKHS020005121">
    <property type="protein sequence ID" value="KAK8783844.1"/>
    <property type="molecule type" value="Genomic_DNA"/>
</dbReference>